<feature type="transmembrane region" description="Helical" evidence="1">
    <location>
        <begin position="72"/>
        <end position="97"/>
    </location>
</feature>
<organism evidence="2">
    <name type="scientific">viral metagenome</name>
    <dbReference type="NCBI Taxonomy" id="1070528"/>
    <lineage>
        <taxon>unclassified sequences</taxon>
        <taxon>metagenomes</taxon>
        <taxon>organismal metagenomes</taxon>
    </lineage>
</organism>
<accession>A0A6C0HMP6</accession>
<dbReference type="EMBL" id="MN739979">
    <property type="protein sequence ID" value="QHT81213.1"/>
    <property type="molecule type" value="Genomic_DNA"/>
</dbReference>
<evidence type="ECO:0000313" key="2">
    <source>
        <dbReference type="EMBL" id="QHT81213.1"/>
    </source>
</evidence>
<proteinExistence type="predicted"/>
<keyword evidence="1" id="KW-1133">Transmembrane helix</keyword>
<name>A0A6C0HMP6_9ZZZZ</name>
<protein>
    <submittedName>
        <fullName evidence="2">Uncharacterized protein</fullName>
    </submittedName>
</protein>
<dbReference type="AlphaFoldDB" id="A0A6C0HMP6"/>
<sequence>MSTNISSIAKSSRAHLKLSILNLKIVPIALLDYLWVILFYYSLAFWLAVIIDGYMLPPFVQKNEEAKTSLRLFIEVFVHIALQGFVAFMLHAILKFVPSPLDGVYGYVVNSTVGDLLRNPAIITTMLLFLSNTLHQRMLILFSRFNKNYKGG</sequence>
<keyword evidence="1" id="KW-0812">Transmembrane</keyword>
<feature type="transmembrane region" description="Helical" evidence="1">
    <location>
        <begin position="117"/>
        <end position="134"/>
    </location>
</feature>
<evidence type="ECO:0000256" key="1">
    <source>
        <dbReference type="SAM" id="Phobius"/>
    </source>
</evidence>
<keyword evidence="1" id="KW-0472">Membrane</keyword>
<feature type="transmembrane region" description="Helical" evidence="1">
    <location>
        <begin position="33"/>
        <end position="51"/>
    </location>
</feature>
<reference evidence="2" key="1">
    <citation type="journal article" date="2020" name="Nature">
        <title>Giant virus diversity and host interactions through global metagenomics.</title>
        <authorList>
            <person name="Schulz F."/>
            <person name="Roux S."/>
            <person name="Paez-Espino D."/>
            <person name="Jungbluth S."/>
            <person name="Walsh D.A."/>
            <person name="Denef V.J."/>
            <person name="McMahon K.D."/>
            <person name="Konstantinidis K.T."/>
            <person name="Eloe-Fadrosh E.A."/>
            <person name="Kyrpides N.C."/>
            <person name="Woyke T."/>
        </authorList>
    </citation>
    <scope>NUCLEOTIDE SEQUENCE</scope>
    <source>
        <strain evidence="2">GVMAG-M-3300023184-13</strain>
    </source>
</reference>